<gene>
    <name evidence="1" type="ORF">GCM10017771_05620</name>
</gene>
<name>A0A919GCQ6_9ACTN</name>
<evidence type="ECO:0000313" key="1">
    <source>
        <dbReference type="EMBL" id="GHH82163.1"/>
    </source>
</evidence>
<accession>A0A919GCQ6</accession>
<sequence>MPCTLSATTPTFLVEAKKAHYAFTVKRNQKNLYQQLRTLPWQEATAKFYDRTTGHGRKRHAWCRP</sequence>
<dbReference type="EMBL" id="BNAT01000002">
    <property type="protein sequence ID" value="GHH82163.1"/>
    <property type="molecule type" value="Genomic_DNA"/>
</dbReference>
<dbReference type="RefSeq" id="WP_189780758.1">
    <property type="nucleotide sequence ID" value="NZ_BNAT01000002.1"/>
</dbReference>
<dbReference type="AlphaFoldDB" id="A0A919GCQ6"/>
<keyword evidence="2" id="KW-1185">Reference proteome</keyword>
<reference evidence="1" key="2">
    <citation type="submission" date="2020-09" db="EMBL/GenBank/DDBJ databases">
        <authorList>
            <person name="Sun Q."/>
            <person name="Zhou Y."/>
        </authorList>
    </citation>
    <scope>NUCLEOTIDE SEQUENCE</scope>
    <source>
        <strain evidence="1">CGMCC 4.7403</strain>
    </source>
</reference>
<reference evidence="1" key="1">
    <citation type="journal article" date="2014" name="Int. J. Syst. Evol. Microbiol.">
        <title>Complete genome sequence of Corynebacterium casei LMG S-19264T (=DSM 44701T), isolated from a smear-ripened cheese.</title>
        <authorList>
            <consortium name="US DOE Joint Genome Institute (JGI-PGF)"/>
            <person name="Walter F."/>
            <person name="Albersmeier A."/>
            <person name="Kalinowski J."/>
            <person name="Ruckert C."/>
        </authorList>
    </citation>
    <scope>NUCLEOTIDE SEQUENCE</scope>
    <source>
        <strain evidence="1">CGMCC 4.7403</strain>
    </source>
</reference>
<evidence type="ECO:0000313" key="2">
    <source>
        <dbReference type="Proteomes" id="UP000603227"/>
    </source>
</evidence>
<organism evidence="1 2">
    <name type="scientific">Streptomyces capitiformicae</name>
    <dbReference type="NCBI Taxonomy" id="2014920"/>
    <lineage>
        <taxon>Bacteria</taxon>
        <taxon>Bacillati</taxon>
        <taxon>Actinomycetota</taxon>
        <taxon>Actinomycetes</taxon>
        <taxon>Kitasatosporales</taxon>
        <taxon>Streptomycetaceae</taxon>
        <taxon>Streptomyces</taxon>
    </lineage>
</organism>
<protein>
    <submittedName>
        <fullName evidence="1">Uncharacterized protein</fullName>
    </submittedName>
</protein>
<dbReference type="Proteomes" id="UP000603227">
    <property type="component" value="Unassembled WGS sequence"/>
</dbReference>
<comment type="caution">
    <text evidence="1">The sequence shown here is derived from an EMBL/GenBank/DDBJ whole genome shotgun (WGS) entry which is preliminary data.</text>
</comment>
<proteinExistence type="predicted"/>